<evidence type="ECO:0000313" key="2">
    <source>
        <dbReference type="EMBL" id="SGZ20746.1"/>
    </source>
</evidence>
<evidence type="ECO:0000259" key="1">
    <source>
        <dbReference type="Pfam" id="PF05729"/>
    </source>
</evidence>
<proteinExistence type="predicted"/>
<sequence length="491" mass="56826">MLNKHSDGITSSFQKKIAKLIDVSKGSNKAEMQKWQKNGTIHDANMNVKKVLYVRTILSNREELNLLDFYYPSTFKCKSNSVSIDELIQDSSTQPSLIIGTVGQGKSIALRYLAFYTLCKQQSIPIFLELRKLRSSTSLFEHVRQELKGIKLQCSEKLLKHLLSQGGITLFLDGFDEVKHEKRSHWVTEIEDLYTLYPQTRIFVTTRPDTEVHHRHLFINNELSPLEEKDRPNFIKKLVKNKGDQTALITKLSNATNGVNDLLKTPLLMALFVSVYRDRRKLPNSNSEFFDELFSTILSRHDGLKAAYDRPSKCGFTDKELKSALQSLAYQTRKAKLRQLPELQLNDLAKFSLNAIDLDSSKSEHFIHDVNNITCILQKDGLEYRFIHDSVQEFYSASFVRDQEEAKKDFYDKYFNDWHDWSPELNFLRYIDEVAYTKHFLIPSFRDMSNIDNNNNVISLNKDIFIEIFKTSDIVAVTTLSRNLCNCLSLT</sequence>
<protein>
    <submittedName>
        <fullName evidence="2">NTPase (NACHT family)-like protein</fullName>
    </submittedName>
</protein>
<organism evidence="2 3">
    <name type="scientific">Moritella viscosa</name>
    <dbReference type="NCBI Taxonomy" id="80854"/>
    <lineage>
        <taxon>Bacteria</taxon>
        <taxon>Pseudomonadati</taxon>
        <taxon>Pseudomonadota</taxon>
        <taxon>Gammaproteobacteria</taxon>
        <taxon>Alteromonadales</taxon>
        <taxon>Moritellaceae</taxon>
        <taxon>Moritella</taxon>
    </lineage>
</organism>
<accession>A0A1L0CFM5</accession>
<name>A0A1L0CFM5_9GAMM</name>
<gene>
    <name evidence="2" type="ORF">NVI5450_4915</name>
</gene>
<dbReference type="PANTHER" id="PTHR46312">
    <property type="entry name" value="NACHT DOMAIN-CONTAINING PROTEIN"/>
    <property type="match status" value="1"/>
</dbReference>
<dbReference type="PANTHER" id="PTHR46312:SF2">
    <property type="entry name" value="NUCLEOTIDE-BINDING OLIGOMERIZATION DOMAIN-CONTAINING PROTEIN 2-LIKE"/>
    <property type="match status" value="1"/>
</dbReference>
<evidence type="ECO:0000313" key="3">
    <source>
        <dbReference type="Proteomes" id="UP000183794"/>
    </source>
</evidence>
<reference evidence="2 3" key="1">
    <citation type="submission" date="2016-11" db="EMBL/GenBank/DDBJ databases">
        <authorList>
            <person name="Jaros S."/>
            <person name="Januszkiewicz K."/>
            <person name="Wedrychowicz H."/>
        </authorList>
    </citation>
    <scope>NUCLEOTIDE SEQUENCE [LARGE SCALE GENOMIC DNA]</scope>
    <source>
        <strain evidence="2">NVI 5450</strain>
    </source>
</reference>
<dbReference type="OrthoDB" id="6875580at2"/>
<dbReference type="Gene3D" id="3.40.50.300">
    <property type="entry name" value="P-loop containing nucleotide triphosphate hydrolases"/>
    <property type="match status" value="1"/>
</dbReference>
<dbReference type="SUPFAM" id="SSF52540">
    <property type="entry name" value="P-loop containing nucleoside triphosphate hydrolases"/>
    <property type="match status" value="1"/>
</dbReference>
<dbReference type="AlphaFoldDB" id="A0A1L0CFM5"/>
<feature type="domain" description="NACHT" evidence="1">
    <location>
        <begin position="95"/>
        <end position="241"/>
    </location>
</feature>
<dbReference type="InterPro" id="IPR027417">
    <property type="entry name" value="P-loop_NTPase"/>
</dbReference>
<dbReference type="InterPro" id="IPR007111">
    <property type="entry name" value="NACHT_NTPase"/>
</dbReference>
<dbReference type="Pfam" id="PF05729">
    <property type="entry name" value="NACHT"/>
    <property type="match status" value="1"/>
</dbReference>
<dbReference type="Proteomes" id="UP000183794">
    <property type="component" value="Unassembled WGS sequence"/>
</dbReference>
<dbReference type="EMBL" id="FPLD01000173">
    <property type="protein sequence ID" value="SGZ20746.1"/>
    <property type="molecule type" value="Genomic_DNA"/>
</dbReference>
<dbReference type="RefSeq" id="WP_075518689.1">
    <property type="nucleotide sequence ID" value="NZ_FPLD01000173.1"/>
</dbReference>